<feature type="domain" description="EGF-like" evidence="26">
    <location>
        <begin position="655"/>
        <end position="691"/>
    </location>
</feature>
<feature type="domain" description="EGF-like" evidence="26">
    <location>
        <begin position="1892"/>
        <end position="1928"/>
    </location>
</feature>
<feature type="domain" description="EGF-like" evidence="26">
    <location>
        <begin position="1510"/>
        <end position="1545"/>
    </location>
</feature>
<dbReference type="GO" id="GO:0030097">
    <property type="term" value="P:hemopoiesis"/>
    <property type="evidence" value="ECO:0007669"/>
    <property type="project" value="UniProtKB-ARBA"/>
</dbReference>
<dbReference type="GO" id="GO:0009952">
    <property type="term" value="P:anterior/posterior pattern specification"/>
    <property type="evidence" value="ECO:0007669"/>
    <property type="project" value="UniProtKB-ARBA"/>
</dbReference>
<dbReference type="PROSITE" id="PS01186">
    <property type="entry name" value="EGF_2"/>
    <property type="match status" value="14"/>
</dbReference>
<feature type="domain" description="EGF-like" evidence="26">
    <location>
        <begin position="2053"/>
        <end position="2089"/>
    </location>
</feature>
<feature type="domain" description="EGF-like" evidence="26">
    <location>
        <begin position="1813"/>
        <end position="1852"/>
    </location>
</feature>
<dbReference type="Proteomes" id="UP001353858">
    <property type="component" value="Unassembled WGS sequence"/>
</dbReference>
<evidence type="ECO:0000259" key="26">
    <source>
        <dbReference type="PROSITE" id="PS50026"/>
    </source>
</evidence>
<evidence type="ECO:0000256" key="10">
    <source>
        <dbReference type="ARBA" id="ARBA00022737"/>
    </source>
</evidence>
<dbReference type="SUPFAM" id="SSF49899">
    <property type="entry name" value="Concanavalin A-like lectins/glucanases"/>
    <property type="match status" value="4"/>
</dbReference>
<dbReference type="InterPro" id="IPR015797">
    <property type="entry name" value="NUDIX_hydrolase-like_dom_sf"/>
</dbReference>
<evidence type="ECO:0000259" key="27">
    <source>
        <dbReference type="PROSITE" id="PS51462"/>
    </source>
</evidence>
<dbReference type="FunFam" id="2.10.25.10:FF:000012">
    <property type="entry name" value="Delta-like protein"/>
    <property type="match status" value="1"/>
</dbReference>
<feature type="disulfide bond" evidence="23">
    <location>
        <begin position="721"/>
        <end position="730"/>
    </location>
</feature>
<dbReference type="FunFam" id="2.10.25.10:FF:000208">
    <property type="entry name" value="Crumbs 2, cell polarity complex component"/>
    <property type="match status" value="1"/>
</dbReference>
<dbReference type="Gene3D" id="3.90.79.10">
    <property type="entry name" value="Nucleoside Triphosphate Pyrophosphohydrolase"/>
    <property type="match status" value="1"/>
</dbReference>
<keyword evidence="12" id="KW-0460">Magnesium</keyword>
<evidence type="ECO:0000256" key="3">
    <source>
        <dbReference type="ARBA" id="ARBA00004496"/>
    </source>
</evidence>
<feature type="disulfide bond" evidence="23">
    <location>
        <begin position="958"/>
        <end position="968"/>
    </location>
</feature>
<comment type="subunit">
    <text evidence="4">Homodimer.</text>
</comment>
<name>A0AAN7PEK1_9COLE</name>
<feature type="disulfide bond" evidence="23">
    <location>
        <begin position="1271"/>
        <end position="1280"/>
    </location>
</feature>
<feature type="disulfide bond" evidence="23">
    <location>
        <begin position="472"/>
        <end position="481"/>
    </location>
</feature>
<comment type="subcellular location">
    <subcellularLocation>
        <location evidence="2">Apical cell membrane</location>
        <topology evidence="2">Single-pass type I membrane protein</topology>
    </subcellularLocation>
    <subcellularLocation>
        <location evidence="3">Cytoplasm</location>
    </subcellularLocation>
</comment>
<feature type="domain" description="EGF-like" evidence="26">
    <location>
        <begin position="1931"/>
        <end position="1969"/>
    </location>
</feature>
<dbReference type="SUPFAM" id="SSF55811">
    <property type="entry name" value="Nudix"/>
    <property type="match status" value="1"/>
</dbReference>
<feature type="disulfide bond" evidence="23">
    <location>
        <begin position="592"/>
        <end position="601"/>
    </location>
</feature>
<dbReference type="PROSITE" id="PS51462">
    <property type="entry name" value="NUDIX"/>
    <property type="match status" value="1"/>
</dbReference>
<dbReference type="GO" id="GO:0007476">
    <property type="term" value="P:imaginal disc-derived wing morphogenesis"/>
    <property type="evidence" value="ECO:0007669"/>
    <property type="project" value="UniProtKB-ARBA"/>
</dbReference>
<dbReference type="FunFam" id="2.10.25.10:FF:000279">
    <property type="entry name" value="Neurogenic locus notch 1"/>
    <property type="match status" value="1"/>
</dbReference>
<dbReference type="GO" id="GO:0050769">
    <property type="term" value="P:positive regulation of neurogenesis"/>
    <property type="evidence" value="ECO:0007669"/>
    <property type="project" value="UniProtKB-ARBA"/>
</dbReference>
<dbReference type="FunFam" id="2.10.25.10:FF:000039">
    <property type="entry name" value="Crumbs cell polarity complex component 1"/>
    <property type="match status" value="1"/>
</dbReference>
<dbReference type="EMBL" id="JARPUR010000002">
    <property type="protein sequence ID" value="KAK4881171.1"/>
    <property type="molecule type" value="Genomic_DNA"/>
</dbReference>
<evidence type="ECO:0000256" key="11">
    <source>
        <dbReference type="ARBA" id="ARBA00022801"/>
    </source>
</evidence>
<feature type="domain" description="EGF-like" evidence="26">
    <location>
        <begin position="771"/>
        <end position="807"/>
    </location>
</feature>
<feature type="disulfide bond" evidence="23">
    <location>
        <begin position="681"/>
        <end position="690"/>
    </location>
</feature>
<dbReference type="PROSITE" id="PS00022">
    <property type="entry name" value="EGF_1"/>
    <property type="match status" value="21"/>
</dbReference>
<evidence type="ECO:0000256" key="4">
    <source>
        <dbReference type="ARBA" id="ARBA00011738"/>
    </source>
</evidence>
<feature type="domain" description="Laminin G" evidence="25">
    <location>
        <begin position="1288"/>
        <end position="1514"/>
    </location>
</feature>
<dbReference type="SUPFAM" id="SSF57184">
    <property type="entry name" value="Growth factor receptor domain"/>
    <property type="match status" value="1"/>
</dbReference>
<feature type="domain" description="EGF-like" evidence="26">
    <location>
        <begin position="405"/>
        <end position="441"/>
    </location>
</feature>
<dbReference type="SUPFAM" id="SSF57196">
    <property type="entry name" value="EGF/Laminin"/>
    <property type="match status" value="20"/>
</dbReference>
<feature type="disulfide bond" evidence="23">
    <location>
        <begin position="759"/>
        <end position="768"/>
    </location>
</feature>
<evidence type="ECO:0000256" key="8">
    <source>
        <dbReference type="ARBA" id="ARBA00022692"/>
    </source>
</evidence>
<evidence type="ECO:0000256" key="21">
    <source>
        <dbReference type="ARBA" id="ARBA00071467"/>
    </source>
</evidence>
<comment type="caution">
    <text evidence="23">Lacks conserved residue(s) required for the propagation of feature annotation.</text>
</comment>
<dbReference type="GO" id="GO:0051241">
    <property type="term" value="P:negative regulation of multicellular organismal process"/>
    <property type="evidence" value="ECO:0007669"/>
    <property type="project" value="UniProtKB-ARBA"/>
</dbReference>
<dbReference type="GO" id="GO:0005509">
    <property type="term" value="F:calcium ion binding"/>
    <property type="evidence" value="ECO:0007669"/>
    <property type="project" value="InterPro"/>
</dbReference>
<dbReference type="FunFam" id="2.60.120.200:FF:000143">
    <property type="entry name" value="Crumbs, isoform D"/>
    <property type="match status" value="1"/>
</dbReference>
<feature type="domain" description="EGF-like" evidence="26">
    <location>
        <begin position="2010"/>
        <end position="2051"/>
    </location>
</feature>
<dbReference type="GO" id="GO:0035282">
    <property type="term" value="P:segmentation"/>
    <property type="evidence" value="ECO:0007669"/>
    <property type="project" value="UniProtKB-ARBA"/>
</dbReference>
<feature type="disulfide bond" evidence="23">
    <location>
        <begin position="1514"/>
        <end position="1524"/>
    </location>
</feature>
<dbReference type="SMART" id="SM00179">
    <property type="entry name" value="EGF_CA"/>
    <property type="match status" value="20"/>
</dbReference>
<feature type="disulfide bond" evidence="23">
    <location>
        <begin position="1017"/>
        <end position="1026"/>
    </location>
</feature>
<dbReference type="InterPro" id="IPR051830">
    <property type="entry name" value="NOTCH_homolog"/>
</dbReference>
<feature type="transmembrane region" description="Helical" evidence="24">
    <location>
        <begin position="206"/>
        <end position="227"/>
    </location>
</feature>
<keyword evidence="29" id="KW-1185">Reference proteome</keyword>
<dbReference type="EC" id="3.6.1.45" evidence="20"/>
<keyword evidence="14 24" id="KW-0472">Membrane</keyword>
<keyword evidence="16" id="KW-0325">Glycoprotein</keyword>
<evidence type="ECO:0000256" key="13">
    <source>
        <dbReference type="ARBA" id="ARBA00022989"/>
    </source>
</evidence>
<evidence type="ECO:0000259" key="25">
    <source>
        <dbReference type="PROSITE" id="PS50025"/>
    </source>
</evidence>
<feature type="disulfide bond" evidence="23">
    <location>
        <begin position="1998"/>
        <end position="2007"/>
    </location>
</feature>
<feature type="disulfide bond" evidence="23">
    <location>
        <begin position="2118"/>
        <end position="2127"/>
    </location>
</feature>
<dbReference type="GO" id="GO:0032991">
    <property type="term" value="C:protein-containing complex"/>
    <property type="evidence" value="ECO:0007669"/>
    <property type="project" value="UniProtKB-ARBA"/>
</dbReference>
<reference evidence="29" key="1">
    <citation type="submission" date="2023-01" db="EMBL/GenBank/DDBJ databases">
        <title>Key to firefly adult light organ development and bioluminescence: homeobox transcription factors regulate luciferase expression and transportation to peroxisome.</title>
        <authorList>
            <person name="Fu X."/>
        </authorList>
    </citation>
    <scope>NUCLEOTIDE SEQUENCE [LARGE SCALE GENOMIC DNA]</scope>
</reference>
<dbReference type="GO" id="GO:0019904">
    <property type="term" value="F:protein domain specific binding"/>
    <property type="evidence" value="ECO:0007669"/>
    <property type="project" value="UniProtKB-ARBA"/>
</dbReference>
<feature type="domain" description="EGF-like" evidence="26">
    <location>
        <begin position="1245"/>
        <end position="1281"/>
    </location>
</feature>
<feature type="disulfide bond" evidence="23">
    <location>
        <begin position="1060"/>
        <end position="1069"/>
    </location>
</feature>
<dbReference type="GO" id="GO:0120035">
    <property type="term" value="P:regulation of plasma membrane bounded cell projection organization"/>
    <property type="evidence" value="ECO:0007669"/>
    <property type="project" value="UniProtKB-ARBA"/>
</dbReference>
<feature type="domain" description="EGF-like" evidence="26">
    <location>
        <begin position="1972"/>
        <end position="2008"/>
    </location>
</feature>
<dbReference type="FunFam" id="2.10.25.10:FF:000143">
    <property type="entry name" value="Protein crumbs 1"/>
    <property type="match status" value="1"/>
</dbReference>
<keyword evidence="6" id="KW-0963">Cytoplasm</keyword>
<dbReference type="PRINTS" id="PR01983">
    <property type="entry name" value="NOTCH"/>
</dbReference>
<evidence type="ECO:0000313" key="28">
    <source>
        <dbReference type="EMBL" id="KAK4881171.1"/>
    </source>
</evidence>
<evidence type="ECO:0000256" key="9">
    <source>
        <dbReference type="ARBA" id="ARBA00022729"/>
    </source>
</evidence>
<dbReference type="InterPro" id="IPR009030">
    <property type="entry name" value="Growth_fac_rcpt_cys_sf"/>
</dbReference>
<evidence type="ECO:0000256" key="12">
    <source>
        <dbReference type="ARBA" id="ARBA00022842"/>
    </source>
</evidence>
<keyword evidence="11" id="KW-0378">Hydrolase</keyword>
<evidence type="ECO:0000256" key="24">
    <source>
        <dbReference type="SAM" id="Phobius"/>
    </source>
</evidence>
<dbReference type="Pfam" id="PF02210">
    <property type="entry name" value="Laminin_G_2"/>
    <property type="match status" value="1"/>
</dbReference>
<evidence type="ECO:0000256" key="19">
    <source>
        <dbReference type="ARBA" id="ARBA00060989"/>
    </source>
</evidence>
<evidence type="ECO:0000256" key="22">
    <source>
        <dbReference type="ARBA" id="ARBA00080475"/>
    </source>
</evidence>
<dbReference type="PROSITE" id="PS01187">
    <property type="entry name" value="EGF_CA"/>
    <property type="match status" value="9"/>
</dbReference>
<comment type="similarity">
    <text evidence="19">Belongs to the Crumbs protein family.</text>
</comment>
<dbReference type="Pfam" id="PF12661">
    <property type="entry name" value="hEGF"/>
    <property type="match status" value="3"/>
</dbReference>
<dbReference type="GO" id="GO:0040008">
    <property type="term" value="P:regulation of growth"/>
    <property type="evidence" value="ECO:0007669"/>
    <property type="project" value="UniProtKB-ARBA"/>
</dbReference>
<feature type="domain" description="Nudix hydrolase" evidence="27">
    <location>
        <begin position="37"/>
        <end position="193"/>
    </location>
</feature>
<evidence type="ECO:0000256" key="7">
    <source>
        <dbReference type="ARBA" id="ARBA00022536"/>
    </source>
</evidence>
<feature type="disulfide bond" evidence="23">
    <location>
        <begin position="1918"/>
        <end position="1927"/>
    </location>
</feature>
<keyword evidence="15 23" id="KW-1015">Disulfide bond</keyword>
<keyword evidence="8 24" id="KW-0812">Transmembrane</keyword>
<feature type="domain" description="Laminin G" evidence="25">
    <location>
        <begin position="1072"/>
        <end position="1243"/>
    </location>
</feature>
<feature type="disulfide bond" evidence="23">
    <location>
        <begin position="1880"/>
        <end position="1889"/>
    </location>
</feature>
<dbReference type="InterPro" id="IPR018097">
    <property type="entry name" value="EGF_Ca-bd_CS"/>
</dbReference>
<feature type="domain" description="EGF-like" evidence="26">
    <location>
        <begin position="444"/>
        <end position="482"/>
    </location>
</feature>
<dbReference type="InterPro" id="IPR049883">
    <property type="entry name" value="NOTCH1_EGF-like"/>
</dbReference>
<dbReference type="Gene3D" id="2.60.120.200">
    <property type="match status" value="3"/>
</dbReference>
<keyword evidence="7 23" id="KW-0245">EGF-like domain</keyword>
<dbReference type="Pfam" id="PF00054">
    <property type="entry name" value="Laminin_G_1"/>
    <property type="match status" value="2"/>
</dbReference>
<dbReference type="GO" id="GO:0016324">
    <property type="term" value="C:apical plasma membrane"/>
    <property type="evidence" value="ECO:0007669"/>
    <property type="project" value="UniProtKB-SubCell"/>
</dbReference>
<feature type="domain" description="EGF-like" evidence="26">
    <location>
        <begin position="809"/>
        <end position="846"/>
    </location>
</feature>
<dbReference type="Pfam" id="PF07645">
    <property type="entry name" value="EGF_CA"/>
    <property type="match status" value="2"/>
</dbReference>
<feature type="disulfide bond" evidence="23">
    <location>
        <begin position="797"/>
        <end position="806"/>
    </location>
</feature>
<dbReference type="GO" id="GO:0008768">
    <property type="term" value="F:UDP-sugar diphosphatase activity"/>
    <property type="evidence" value="ECO:0007669"/>
    <property type="project" value="UniProtKB-EC"/>
</dbReference>
<feature type="domain" description="EGF-like" evidence="26">
    <location>
        <begin position="991"/>
        <end position="1027"/>
    </location>
</feature>
<dbReference type="GO" id="GO:0048056">
    <property type="term" value="P:R3/R4 cell differentiation"/>
    <property type="evidence" value="ECO:0007669"/>
    <property type="project" value="UniProtKB-ARBA"/>
</dbReference>
<dbReference type="InterPro" id="IPR013320">
    <property type="entry name" value="ConA-like_dom_sf"/>
</dbReference>
<feature type="disulfide bond" evidence="23">
    <location>
        <begin position="1842"/>
        <end position="1851"/>
    </location>
</feature>
<feature type="disulfide bond" evidence="23">
    <location>
        <begin position="874"/>
        <end position="883"/>
    </location>
</feature>
<dbReference type="PRINTS" id="PR00010">
    <property type="entry name" value="EGFBLOOD"/>
</dbReference>
<keyword evidence="9" id="KW-0732">Signal</keyword>
<dbReference type="CDD" id="cd00110">
    <property type="entry name" value="LamG"/>
    <property type="match status" value="3"/>
</dbReference>
<dbReference type="PROSITE" id="PS00010">
    <property type="entry name" value="ASX_HYDROXYL"/>
    <property type="match status" value="18"/>
</dbReference>
<dbReference type="FunFam" id="3.90.79.10:FF:000035">
    <property type="entry name" value="Uridine diphosphate glucose pyrophosphatase"/>
    <property type="match status" value="1"/>
</dbReference>
<keyword evidence="13 24" id="KW-1133">Transmembrane helix</keyword>
<dbReference type="Pfam" id="PF00008">
    <property type="entry name" value="EGF"/>
    <property type="match status" value="16"/>
</dbReference>
<dbReference type="InterPro" id="IPR000086">
    <property type="entry name" value="NUDIX_hydrolase_dom"/>
</dbReference>
<dbReference type="GO" id="GO:0007411">
    <property type="term" value="P:axon guidance"/>
    <property type="evidence" value="ECO:0007669"/>
    <property type="project" value="UniProtKB-ARBA"/>
</dbReference>
<comment type="function">
    <text evidence="18">Hydrolyzes UDP-glucose to glucose 1-phosphate and UMP and ADP-ribose to ribose 5-phosphate and AMP. The physiological substrate is probably UDP-glucose. Poor activity on other substrates such as ADP-glucose, CDP-glucose, GDP-glucose and GDP-mannose.</text>
</comment>
<dbReference type="InterPro" id="IPR001881">
    <property type="entry name" value="EGF-like_Ca-bd_dom"/>
</dbReference>
<dbReference type="FunFam" id="2.10.25.10:FF:000472">
    <property type="entry name" value="Uncharacterized protein, isoform A"/>
    <property type="match status" value="2"/>
</dbReference>
<dbReference type="GO" id="GO:0005737">
    <property type="term" value="C:cytoplasm"/>
    <property type="evidence" value="ECO:0007669"/>
    <property type="project" value="UniProtKB-SubCell"/>
</dbReference>
<dbReference type="CDD" id="cd00054">
    <property type="entry name" value="EGF_CA"/>
    <property type="match status" value="19"/>
</dbReference>
<sequence>MNLSNVYFKPMEYSNYMKPLTMCFNLNGMERTWDLLNVPDSVLIIIYNTSRNVFVFVKQFRPAVYYYAIPLEERMNKIDVDKYPAELGITIEHCAGIVDKNLSPKEVAREEVLEECGYDVDLSNFHQIFSYPSNVASNGCTQTAFYCEVTDDMKVREGGGVDDESIEVVEMTVSEVLNYISKRDLLSPLSFLFVNGSAMYSIHRRIFCIVIIYVMWILDFGLLQALGPSDQPEAYFNGSSYIRLQTTISLKRHTSFSFRSCIGGELFTQKHNDNTIELSINSEGLVFVIHSVGRIFETKIIGNYLNNKWHIIHLEYKLGNLTLSVDDQTQLIANATYRTEVLTNPNLYNDGAILIVGNHFVGCLLEGPSIIFNSSYIHPHNVQFGLCPIPHHSCVPREDIKSSRAMDYCINEPCMGQGVCLNGQNSYSCICSPRYSGKNCEIDLGNFCDKKPSVCKNGATCVEVNGNYKCNCPQGFIGTNCEQEVTVSPLCTPNPCMNNGICVVNTATSRTQCNCLSGFTGPLCEVNINECQSNPCLNNGYCKDGNDNYTCDCSYTGYTGKNCELNIDECRNGPCQNYGTCFDTYGSFTCLCPPGYDGKTCQYNVDECISQPCLNDGQCINKLGGYECRCQSGYAGKICELEVYENPCLPPNCSTDTVCINNPCLNGGTCNPLTNSYNCTCPPGFTGANCDTDINECEYPGTSVCNHGICVNKPGSFQCYCEPGYTGETCSLDFDECLSMPCRNNATCLNKINNFECVCPPGYTGKDCSININECEPMPCVSGSTCIDGINEYTCVCLPGLTGKQCEINIDDCESSPCLNGAKCLDGLNSYTCNCSDTGFVGSHCEININDCVGNPCQNGGQCIDEIKNYRCQCFPGYTGKNCEEDINECESSPCKNYGLCLEKSNRTLYESNIISSINVTLPEAFNRSFHYSDAAGYECLCLTGVTGRNCEININECESSPCLTGLCVDKIGGYICECDEGFEGDHCEIDIDECEKYQPCKHGMCMDRRANYYCDCESDYGGKNCSVLLTGCLENPCSNNGTCKPYLINETEHRFNCSCSNGFHGDTCEKVTTMSLSGHSLVIVNTTREEGYDIQFRFKTTLGDGLLALGKGLTYYILELSRGRLNLHSSLLNKWEGVFIGSNLNDSNWQKVFVAINSSHLVLSANDEQTIYPITFNENYNVSSTSFPTTFIGGIPSNLRKLTHEQPFLVGCLEDVLINNEWVLPEVQNFSGMGFQNVEVGCHREPQCNPNPCHSGGHCTDKWRDFSCTCERPHLGHTCQYNYTAATFGYENITSSLVTVTVADAARRAVRSIVDISMFIRTRQSGGQIFYLGSALTPNTIIDETFIAAQLEGGELLVRIQFNGTPESYTVGGVKLNDGYNHLIEVIRNVTLIQVKLNGTEYFRKTISSTGTLDAQVLFLGGQPQLRPVRQAADSPKADLTATTGAAAAVATPLSMIHFKGIIQDVQISNGSRIMVVEFFPLKVEELDIPTSFGVVSFDNFTIRQGVLSDDSCKNNPCKHGTCVNTWNDYRCICERGFKGKDCTEVEFCELERCPEDSQCKNLEDGYECIANATFDGHTPPLLFNLIRRDTSKKLHFDFIELTYRTKSWGTLLFAKYLENHFIIFVYHDEVIVDWNIGDDMQRRRFYRENFDGQWLTLHFEFRDKVMKGGFKEMITDDAPNFVVDNFDYVNFTEIFSKGVVYIGGSDNKTFNYRAILNNDEYSNNTSYLTLMESTTDFSFTNNAVELPENGFTTDSPLTMFKRDLNKTSDRFKGCLGEIRIGKLLLPFYITPKLYREDNYPQQYFNLHAADDIIGCQLCYNSDCFNGGQCNDPTNTYKCQCPEGFAADDCSIDINECESNNCQNNATCVDKIAAYECRCLAGFDGIFCEHEIDECESNPCRHNGTCTDLLAAFKCECPEDYVGKQCEAIRLITCDNQPCHDRAVCVDGRNIETGNNFTCVCNEGFVGTLCDRAYCSQTPCQNGGRCNITQRTPACLCERGFQGLHCETNIDDCLLPTGRNPCLNGGICIDGINRYDCNCTGTGYSGLLCELDIDECEDEEVCGVGKCTNLPGTYACECPPGSCGFGCEIYDPCQNDPCEHGECQPKCTEVADYVCFCEEHWMGKNCSENKLDARREANGFNVLYVVIPIVIIILVGVLIAAVVLVNMARSKRATRGTYSPSAQEFCNPRVELDHVLKPPPEERLI</sequence>
<comment type="cofactor">
    <cofactor evidence="1">
        <name>Mg(2+)</name>
        <dbReference type="ChEBI" id="CHEBI:18420"/>
    </cofactor>
</comment>
<feature type="disulfide bond" evidence="23">
    <location>
        <begin position="979"/>
        <end position="988"/>
    </location>
</feature>
<dbReference type="InterPro" id="IPR001791">
    <property type="entry name" value="Laminin_G"/>
</dbReference>
<organism evidence="28 29">
    <name type="scientific">Aquatica leii</name>
    <dbReference type="NCBI Taxonomy" id="1421715"/>
    <lineage>
        <taxon>Eukaryota</taxon>
        <taxon>Metazoa</taxon>
        <taxon>Ecdysozoa</taxon>
        <taxon>Arthropoda</taxon>
        <taxon>Hexapoda</taxon>
        <taxon>Insecta</taxon>
        <taxon>Pterygota</taxon>
        <taxon>Neoptera</taxon>
        <taxon>Endopterygota</taxon>
        <taxon>Coleoptera</taxon>
        <taxon>Polyphaga</taxon>
        <taxon>Elateriformia</taxon>
        <taxon>Elateroidea</taxon>
        <taxon>Lampyridae</taxon>
        <taxon>Luciolinae</taxon>
        <taxon>Aquatica</taxon>
    </lineage>
</organism>
<dbReference type="FunFam" id="2.10.25.10:FF:000327">
    <property type="entry name" value="neurogenic locus notch homolog protein 4"/>
    <property type="match status" value="1"/>
</dbReference>
<gene>
    <name evidence="28" type="ORF">RN001_004490</name>
</gene>
<feature type="domain" description="EGF-like" evidence="26">
    <location>
        <begin position="487"/>
        <end position="525"/>
    </location>
</feature>
<dbReference type="PANTHER" id="PTHR24033:SF151">
    <property type="entry name" value="NOTCH 2"/>
    <property type="match status" value="1"/>
</dbReference>
<evidence type="ECO:0000256" key="20">
    <source>
        <dbReference type="ARBA" id="ARBA00066480"/>
    </source>
</evidence>
<evidence type="ECO:0000256" key="18">
    <source>
        <dbReference type="ARBA" id="ARBA00054674"/>
    </source>
</evidence>
<evidence type="ECO:0000256" key="5">
    <source>
        <dbReference type="ARBA" id="ARBA00022475"/>
    </source>
</evidence>
<feature type="transmembrane region" description="Helical" evidence="24">
    <location>
        <begin position="2143"/>
        <end position="2166"/>
    </location>
</feature>
<feature type="domain" description="EGF-like" evidence="26">
    <location>
        <begin position="566"/>
        <end position="602"/>
    </location>
</feature>
<feature type="domain" description="EGF-like" evidence="26">
    <location>
        <begin position="693"/>
        <end position="731"/>
    </location>
</feature>
<dbReference type="FunFam" id="2.10.25.10:FF:000173">
    <property type="entry name" value="Neurogenic locus notch protein 2"/>
    <property type="match status" value="1"/>
</dbReference>
<dbReference type="PANTHER" id="PTHR24033">
    <property type="entry name" value="EGF-LIKE DOMAIN-CONTAINING PROTEIN"/>
    <property type="match status" value="1"/>
</dbReference>
<dbReference type="InterPro" id="IPR000152">
    <property type="entry name" value="EGF-type_Asp/Asn_hydroxyl_site"/>
</dbReference>
<evidence type="ECO:0000256" key="6">
    <source>
        <dbReference type="ARBA" id="ARBA00022490"/>
    </source>
</evidence>
<dbReference type="PROSITE" id="PS50025">
    <property type="entry name" value="LAM_G_DOMAIN"/>
    <property type="match status" value="3"/>
</dbReference>
<dbReference type="InterPro" id="IPR013032">
    <property type="entry name" value="EGF-like_CS"/>
</dbReference>
<dbReference type="InterPro" id="IPR004385">
    <property type="entry name" value="NDP_pyrophosphatase"/>
</dbReference>
<dbReference type="GO" id="GO:0048863">
    <property type="term" value="P:stem cell differentiation"/>
    <property type="evidence" value="ECO:0007669"/>
    <property type="project" value="UniProtKB-ARBA"/>
</dbReference>
<feature type="domain" description="EGF-like" evidence="26">
    <location>
        <begin position="848"/>
        <end position="884"/>
    </location>
</feature>
<feature type="domain" description="EGF-like" evidence="26">
    <location>
        <begin position="733"/>
        <end position="769"/>
    </location>
</feature>
<dbReference type="CDD" id="cd18887">
    <property type="entry name" value="NUDIX_UGPPase_Nudt14"/>
    <property type="match status" value="1"/>
</dbReference>
<feature type="domain" description="EGF-like" evidence="26">
    <location>
        <begin position="1029"/>
        <end position="1070"/>
    </location>
</feature>
<dbReference type="GO" id="GO:0048646">
    <property type="term" value="P:anatomical structure formation involved in morphogenesis"/>
    <property type="evidence" value="ECO:0007669"/>
    <property type="project" value="UniProtKB-ARBA"/>
</dbReference>
<dbReference type="PROSITE" id="PS50026">
    <property type="entry name" value="EGF_3"/>
    <property type="match status" value="25"/>
</dbReference>
<feature type="disulfide bond" evidence="23">
    <location>
        <begin position="2079"/>
        <end position="2088"/>
    </location>
</feature>
<dbReference type="NCBIfam" id="TIGR00052">
    <property type="entry name" value="nudix-type nucleoside diphosphatase, YffH/AdpP family"/>
    <property type="match status" value="1"/>
</dbReference>
<protein>
    <recommendedName>
        <fullName evidence="21">Uridine diphosphate glucose pyrophosphatase NUDT14</fullName>
        <ecNumber evidence="20">3.6.1.45</ecNumber>
    </recommendedName>
    <alternativeName>
        <fullName evidence="22">Nucleoside diphosphate-linked moiety X motif 14</fullName>
    </alternativeName>
</protein>
<dbReference type="FunFam" id="2.10.25.10:FF:000004">
    <property type="entry name" value="Neurogenic locus notch 1"/>
    <property type="match status" value="1"/>
</dbReference>
<feature type="disulfide bond" evidence="23">
    <location>
        <begin position="1535"/>
        <end position="1544"/>
    </location>
</feature>
<dbReference type="SMART" id="SM00181">
    <property type="entry name" value="EGF"/>
    <property type="match status" value="26"/>
</dbReference>
<feature type="domain" description="EGF-like" evidence="26">
    <location>
        <begin position="954"/>
        <end position="989"/>
    </location>
</feature>
<dbReference type="SMART" id="SM00282">
    <property type="entry name" value="LamG"/>
    <property type="match status" value="4"/>
</dbReference>
<feature type="domain" description="EGF-like" evidence="26">
    <location>
        <begin position="2095"/>
        <end position="2128"/>
    </location>
</feature>
<feature type="domain" description="Laminin G" evidence="25">
    <location>
        <begin position="231"/>
        <end position="409"/>
    </location>
</feature>
<accession>A0AAN7PEK1</accession>
<keyword evidence="5" id="KW-1003">Cell membrane</keyword>
<feature type="disulfide bond" evidence="23">
    <location>
        <begin position="630"/>
        <end position="639"/>
    </location>
</feature>
<feature type="domain" description="EGF-like" evidence="26">
    <location>
        <begin position="527"/>
        <end position="564"/>
    </location>
</feature>
<evidence type="ECO:0000256" key="14">
    <source>
        <dbReference type="ARBA" id="ARBA00023136"/>
    </source>
</evidence>
<feature type="domain" description="EGF-like" evidence="26">
    <location>
        <begin position="604"/>
        <end position="640"/>
    </location>
</feature>
<dbReference type="InterPro" id="IPR000742">
    <property type="entry name" value="EGF"/>
</dbReference>
<comment type="catalytic activity">
    <reaction evidence="17">
        <text>UDP-sugar + H2O = UMP + alpha-D-aldose 1-phosphate.</text>
        <dbReference type="EC" id="3.6.1.45"/>
    </reaction>
</comment>
<dbReference type="GO" id="GO:0050877">
    <property type="term" value="P:nervous system process"/>
    <property type="evidence" value="ECO:0007669"/>
    <property type="project" value="UniProtKB-ARBA"/>
</dbReference>
<proteinExistence type="inferred from homology"/>
<evidence type="ECO:0000256" key="17">
    <source>
        <dbReference type="ARBA" id="ARBA00051086"/>
    </source>
</evidence>
<comment type="caution">
    <text evidence="28">The sequence shown here is derived from an EMBL/GenBank/DDBJ whole genome shotgun (WGS) entry which is preliminary data.</text>
</comment>
<evidence type="ECO:0000256" key="23">
    <source>
        <dbReference type="PROSITE-ProRule" id="PRU00076"/>
    </source>
</evidence>
<evidence type="ECO:0000256" key="16">
    <source>
        <dbReference type="ARBA" id="ARBA00023180"/>
    </source>
</evidence>
<keyword evidence="10" id="KW-0677">Repeat</keyword>
<evidence type="ECO:0000256" key="2">
    <source>
        <dbReference type="ARBA" id="ARBA00004247"/>
    </source>
</evidence>
<dbReference type="GO" id="GO:0005911">
    <property type="term" value="C:cell-cell junction"/>
    <property type="evidence" value="ECO:0007669"/>
    <property type="project" value="UniProtKB-ARBA"/>
</dbReference>
<evidence type="ECO:0000256" key="15">
    <source>
        <dbReference type="ARBA" id="ARBA00023157"/>
    </source>
</evidence>
<dbReference type="Gene3D" id="2.10.25.10">
    <property type="entry name" value="Laminin"/>
    <property type="match status" value="25"/>
</dbReference>
<feature type="disulfide bond" evidence="23">
    <location>
        <begin position="431"/>
        <end position="440"/>
    </location>
</feature>
<evidence type="ECO:0000256" key="1">
    <source>
        <dbReference type="ARBA" id="ARBA00001946"/>
    </source>
</evidence>
<dbReference type="FunFam" id="2.10.25.10:FF:000031">
    <property type="entry name" value="neurogenic locus notch homolog protein 3"/>
    <property type="match status" value="1"/>
</dbReference>
<dbReference type="GO" id="GO:0016318">
    <property type="term" value="P:ommatidial rotation"/>
    <property type="evidence" value="ECO:0007669"/>
    <property type="project" value="UniProtKB-ARBA"/>
</dbReference>
<feature type="disulfide bond" evidence="23">
    <location>
        <begin position="515"/>
        <end position="524"/>
    </location>
</feature>
<evidence type="ECO:0000313" key="29">
    <source>
        <dbReference type="Proteomes" id="UP001353858"/>
    </source>
</evidence>
<feature type="domain" description="EGF-like" evidence="26">
    <location>
        <begin position="1854"/>
        <end position="1890"/>
    </location>
</feature>
<feature type="disulfide bond" evidence="23">
    <location>
        <begin position="496"/>
        <end position="513"/>
    </location>
</feature>
<dbReference type="FunFam" id="2.10.25.10:FF:000122">
    <property type="entry name" value="Protein crumbs homolog 2"/>
    <property type="match status" value="2"/>
</dbReference>